<protein>
    <recommendedName>
        <fullName evidence="3">DUF1707 domain-containing protein</fullName>
    </recommendedName>
</protein>
<evidence type="ECO:0000313" key="4">
    <source>
        <dbReference type="EMBL" id="GIE96157.1"/>
    </source>
</evidence>
<dbReference type="PANTHER" id="PTHR40763">
    <property type="entry name" value="MEMBRANE PROTEIN-RELATED"/>
    <property type="match status" value="1"/>
</dbReference>
<dbReference type="EMBL" id="BOMV01000039">
    <property type="protein sequence ID" value="GIE96157.1"/>
    <property type="molecule type" value="Genomic_DNA"/>
</dbReference>
<feature type="coiled-coil region" evidence="1">
    <location>
        <begin position="12"/>
        <end position="43"/>
    </location>
</feature>
<sequence length="155" mass="17263">MGKEIRTEIESLRAADADRQKVADQLKDALEEGRLSLHEYDERVGLAYAAKTYQELLVIVSDLPKPGLSSAEVRARRQQEERRAARRLPTAMVVLWIIWGSLAAVNLMVYGLVAFTTSGPVYPWPVWLLVPGVALGVVTVGVQAIRLQNLARRSR</sequence>
<dbReference type="Pfam" id="PF08044">
    <property type="entry name" value="DUF1707"/>
    <property type="match status" value="1"/>
</dbReference>
<dbReference type="Proteomes" id="UP000636960">
    <property type="component" value="Unassembled WGS sequence"/>
</dbReference>
<evidence type="ECO:0000256" key="2">
    <source>
        <dbReference type="SAM" id="Phobius"/>
    </source>
</evidence>
<feature type="transmembrane region" description="Helical" evidence="2">
    <location>
        <begin position="91"/>
        <end position="112"/>
    </location>
</feature>
<evidence type="ECO:0000313" key="5">
    <source>
        <dbReference type="Proteomes" id="UP000636960"/>
    </source>
</evidence>
<dbReference type="PANTHER" id="PTHR40763:SF4">
    <property type="entry name" value="DUF1707 DOMAIN-CONTAINING PROTEIN"/>
    <property type="match status" value="1"/>
</dbReference>
<keyword evidence="2" id="KW-0812">Transmembrane</keyword>
<dbReference type="InterPro" id="IPR012551">
    <property type="entry name" value="DUF1707_SHOCT-like"/>
</dbReference>
<comment type="caution">
    <text evidence="4">The sequence shown here is derived from an EMBL/GenBank/DDBJ whole genome shotgun (WGS) entry which is preliminary data.</text>
</comment>
<accession>A0A919N171</accession>
<organism evidence="4 5">
    <name type="scientific">Paractinoplanes rishiriensis</name>
    <dbReference type="NCBI Taxonomy" id="1050105"/>
    <lineage>
        <taxon>Bacteria</taxon>
        <taxon>Bacillati</taxon>
        <taxon>Actinomycetota</taxon>
        <taxon>Actinomycetes</taxon>
        <taxon>Micromonosporales</taxon>
        <taxon>Micromonosporaceae</taxon>
        <taxon>Paractinoplanes</taxon>
    </lineage>
</organism>
<feature type="domain" description="DUF1707" evidence="3">
    <location>
        <begin position="12"/>
        <end position="64"/>
    </location>
</feature>
<evidence type="ECO:0000256" key="1">
    <source>
        <dbReference type="SAM" id="Coils"/>
    </source>
</evidence>
<dbReference type="AlphaFoldDB" id="A0A919N171"/>
<evidence type="ECO:0000259" key="3">
    <source>
        <dbReference type="Pfam" id="PF08044"/>
    </source>
</evidence>
<feature type="transmembrane region" description="Helical" evidence="2">
    <location>
        <begin position="124"/>
        <end position="145"/>
    </location>
</feature>
<keyword evidence="1" id="KW-0175">Coiled coil</keyword>
<name>A0A919N171_9ACTN</name>
<keyword evidence="2" id="KW-0472">Membrane</keyword>
<keyword evidence="5" id="KW-1185">Reference proteome</keyword>
<keyword evidence="2" id="KW-1133">Transmembrane helix</keyword>
<gene>
    <name evidence="4" type="ORF">Ari01nite_36220</name>
</gene>
<dbReference type="RefSeq" id="WP_203782407.1">
    <property type="nucleotide sequence ID" value="NZ_BOMV01000039.1"/>
</dbReference>
<reference evidence="4" key="1">
    <citation type="submission" date="2021-01" db="EMBL/GenBank/DDBJ databases">
        <title>Whole genome shotgun sequence of Actinoplanes rishiriensis NBRC 108556.</title>
        <authorList>
            <person name="Komaki H."/>
            <person name="Tamura T."/>
        </authorList>
    </citation>
    <scope>NUCLEOTIDE SEQUENCE</scope>
    <source>
        <strain evidence="4">NBRC 108556</strain>
    </source>
</reference>
<proteinExistence type="predicted"/>